<dbReference type="Gene3D" id="3.40.50.1010">
    <property type="entry name" value="5'-nuclease"/>
    <property type="match status" value="1"/>
</dbReference>
<dbReference type="AlphaFoldDB" id="A0A1F5NNP8"/>
<feature type="domain" description="NYN" evidence="1">
    <location>
        <begin position="12"/>
        <end position="160"/>
    </location>
</feature>
<dbReference type="CDD" id="cd10911">
    <property type="entry name" value="PIN_LabA"/>
    <property type="match status" value="1"/>
</dbReference>
<dbReference type="STRING" id="1817824.A2751_04980"/>
<evidence type="ECO:0000313" key="2">
    <source>
        <dbReference type="EMBL" id="OGE79316.1"/>
    </source>
</evidence>
<evidence type="ECO:0000259" key="1">
    <source>
        <dbReference type="Pfam" id="PF01936"/>
    </source>
</evidence>
<reference evidence="2 3" key="1">
    <citation type="journal article" date="2016" name="Nat. Commun.">
        <title>Thousands of microbial genomes shed light on interconnected biogeochemical processes in an aquifer system.</title>
        <authorList>
            <person name="Anantharaman K."/>
            <person name="Brown C.T."/>
            <person name="Hug L.A."/>
            <person name="Sharon I."/>
            <person name="Castelle C.J."/>
            <person name="Probst A.J."/>
            <person name="Thomas B.C."/>
            <person name="Singh A."/>
            <person name="Wilkins M.J."/>
            <person name="Karaoz U."/>
            <person name="Brodie E.L."/>
            <person name="Williams K.H."/>
            <person name="Hubbard S.S."/>
            <person name="Banfield J.F."/>
        </authorList>
    </citation>
    <scope>NUCLEOTIDE SEQUENCE [LARGE SCALE GENOMIC DNA]</scope>
</reference>
<gene>
    <name evidence="2" type="ORF">A2751_04980</name>
</gene>
<comment type="caution">
    <text evidence="2">The sequence shown here is derived from an EMBL/GenBank/DDBJ whole genome shotgun (WGS) entry which is preliminary data.</text>
</comment>
<dbReference type="GO" id="GO:0004540">
    <property type="term" value="F:RNA nuclease activity"/>
    <property type="evidence" value="ECO:0007669"/>
    <property type="project" value="InterPro"/>
</dbReference>
<dbReference type="InterPro" id="IPR047140">
    <property type="entry name" value="LabA"/>
</dbReference>
<dbReference type="Proteomes" id="UP000176864">
    <property type="component" value="Unassembled WGS sequence"/>
</dbReference>
<dbReference type="PANTHER" id="PTHR35458:SF8">
    <property type="entry name" value="SLR0650 PROTEIN"/>
    <property type="match status" value="1"/>
</dbReference>
<accession>A0A1F5NNP8</accession>
<dbReference type="EMBL" id="MFEK01000006">
    <property type="protein sequence ID" value="OGE79316.1"/>
    <property type="molecule type" value="Genomic_DNA"/>
</dbReference>
<proteinExistence type="predicted"/>
<dbReference type="PANTHER" id="PTHR35458">
    <property type="entry name" value="SLR0755 PROTEIN"/>
    <property type="match status" value="1"/>
</dbReference>
<organism evidence="2 3">
    <name type="scientific">Candidatus Doudnabacteria bacterium RIFCSPHIGHO2_01_FULL_46_14</name>
    <dbReference type="NCBI Taxonomy" id="1817824"/>
    <lineage>
        <taxon>Bacteria</taxon>
        <taxon>Candidatus Doudnaibacteriota</taxon>
    </lineage>
</organism>
<dbReference type="Pfam" id="PF01936">
    <property type="entry name" value="NYN"/>
    <property type="match status" value="1"/>
</dbReference>
<evidence type="ECO:0000313" key="3">
    <source>
        <dbReference type="Proteomes" id="UP000176864"/>
    </source>
</evidence>
<protein>
    <recommendedName>
        <fullName evidence="1">NYN domain-containing protein</fullName>
    </recommendedName>
</protein>
<dbReference type="InterPro" id="IPR021139">
    <property type="entry name" value="NYN"/>
</dbReference>
<name>A0A1F5NNP8_9BACT</name>
<sequence>MFEIFTKHEDQRVAFFVDVQNLYYSARNIYNARVNFSALLKEVVGVRKLVRATAYVIRAQMPEEQSFFDALSKAGYEVRAKDLQVFFGGTKKGDWDVGITMDAIRQMGKVDAVVLASGDGDYVPLLEYLKNFGVRVEVIAFGKSSSSKLIEAADDFIDMDTTPKKYLIPIKR</sequence>